<dbReference type="OrthoDB" id="981332at2"/>
<dbReference type="PROSITE" id="PS51257">
    <property type="entry name" value="PROKAR_LIPOPROTEIN"/>
    <property type="match status" value="1"/>
</dbReference>
<evidence type="ECO:0000313" key="2">
    <source>
        <dbReference type="Proteomes" id="UP000316614"/>
    </source>
</evidence>
<gene>
    <name evidence="1" type="ORF">FKX85_17025</name>
</gene>
<name>A0A514CLF2_9BACT</name>
<reference evidence="1 2" key="1">
    <citation type="submission" date="2019-06" db="EMBL/GenBank/DDBJ databases">
        <title>Echinicola alkalisoli sp. nov. isolated from saline soil.</title>
        <authorList>
            <person name="Sun J.-Q."/>
            <person name="Xu L."/>
        </authorList>
    </citation>
    <scope>NUCLEOTIDE SEQUENCE [LARGE SCALE GENOMIC DNA]</scope>
    <source>
        <strain evidence="1 2">LN3S3</strain>
    </source>
</reference>
<organism evidence="1 2">
    <name type="scientific">Echinicola soli</name>
    <dbReference type="NCBI Taxonomy" id="2591634"/>
    <lineage>
        <taxon>Bacteria</taxon>
        <taxon>Pseudomonadati</taxon>
        <taxon>Bacteroidota</taxon>
        <taxon>Cytophagia</taxon>
        <taxon>Cytophagales</taxon>
        <taxon>Cyclobacteriaceae</taxon>
        <taxon>Echinicola</taxon>
    </lineage>
</organism>
<dbReference type="Proteomes" id="UP000316614">
    <property type="component" value="Chromosome"/>
</dbReference>
<keyword evidence="2" id="KW-1185">Reference proteome</keyword>
<dbReference type="EMBL" id="CP041253">
    <property type="protein sequence ID" value="QDH80651.1"/>
    <property type="molecule type" value="Genomic_DNA"/>
</dbReference>
<evidence type="ECO:0000313" key="1">
    <source>
        <dbReference type="EMBL" id="QDH80651.1"/>
    </source>
</evidence>
<dbReference type="AlphaFoldDB" id="A0A514CLF2"/>
<protein>
    <recommendedName>
        <fullName evidence="3">Lipoprotein</fullName>
    </recommendedName>
</protein>
<sequence length="130" mass="14847">MRKTVFPLIIFTIILAAFTSCLSKLDTGNINMDNWKNDRDGCKGLRIKDLDELQSLKNTFLGATNQELIVTFGRPDRVELLNKSQSFFFYFLEPSSECDSHNKEKEPLKALFRLNAINKVSEVTITTLNP</sequence>
<accession>A0A514CLF2</accession>
<evidence type="ECO:0008006" key="3">
    <source>
        <dbReference type="Google" id="ProtNLM"/>
    </source>
</evidence>
<dbReference type="RefSeq" id="WP_141615881.1">
    <property type="nucleotide sequence ID" value="NZ_CP041253.1"/>
</dbReference>
<dbReference type="KEGG" id="echi:FKX85_17025"/>
<proteinExistence type="predicted"/>